<protein>
    <submittedName>
        <fullName evidence="1">SDR family NAD(P)-dependent oxidoreductase</fullName>
    </submittedName>
</protein>
<evidence type="ECO:0000313" key="2">
    <source>
        <dbReference type="Proteomes" id="UP000616151"/>
    </source>
</evidence>
<accession>A0ACC5R713</accession>
<gene>
    <name evidence="1" type="ORF">JHL16_18970</name>
</gene>
<reference evidence="1" key="1">
    <citation type="submission" date="2021-01" db="EMBL/GenBank/DDBJ databases">
        <authorList>
            <person name="Sun Q."/>
        </authorList>
    </citation>
    <scope>NUCLEOTIDE SEQUENCE</scope>
    <source>
        <strain evidence="1">YIM B02566</strain>
    </source>
</reference>
<organism evidence="1 2">
    <name type="scientific">Taklimakanibacter albus</name>
    <dbReference type="NCBI Taxonomy" id="2800327"/>
    <lineage>
        <taxon>Bacteria</taxon>
        <taxon>Pseudomonadati</taxon>
        <taxon>Pseudomonadota</taxon>
        <taxon>Alphaproteobacteria</taxon>
        <taxon>Hyphomicrobiales</taxon>
        <taxon>Aestuariivirgaceae</taxon>
        <taxon>Taklimakanibacter</taxon>
    </lineage>
</organism>
<dbReference type="Proteomes" id="UP000616151">
    <property type="component" value="Unassembled WGS sequence"/>
</dbReference>
<dbReference type="EMBL" id="JAENHL010000007">
    <property type="protein sequence ID" value="MBK1868444.1"/>
    <property type="molecule type" value="Genomic_DNA"/>
</dbReference>
<keyword evidence="2" id="KW-1185">Reference proteome</keyword>
<evidence type="ECO:0000313" key="1">
    <source>
        <dbReference type="EMBL" id="MBK1868444.1"/>
    </source>
</evidence>
<comment type="caution">
    <text evidence="1">The sequence shown here is derived from an EMBL/GenBank/DDBJ whole genome shotgun (WGS) entry which is preliminary data.</text>
</comment>
<proteinExistence type="predicted"/>
<sequence length="250" mass="25993">MTEESVTIITGAGKGLGKAVAKDLIDRGGHVVLVVRSEASASMLAKEFGAKAVIVTKDVTAPDAAEAALAAGVARWGKVDGLVNNAGVVDPIARIADSDPAQWEAAIAINLVAPYRFTRAFLAQGDRSAKRRIVNISSGAAHQPLEGWNAYCASKAGLAMLTRATGLEYAQENVFAFGLLPGVFDTGMQATIRASGINEVSRLPRTALRPPEEPARATAYLLSGAADDLAGGEVNIRDAGFRERVGLPGL</sequence>
<name>A0ACC5R713_9HYPH</name>